<dbReference type="RefSeq" id="WP_166274052.1">
    <property type="nucleotide sequence ID" value="NZ_JAAFGS010000003.1"/>
</dbReference>
<dbReference type="Gene3D" id="3.40.630.30">
    <property type="match status" value="1"/>
</dbReference>
<evidence type="ECO:0000313" key="2">
    <source>
        <dbReference type="EMBL" id="NGZ75632.1"/>
    </source>
</evidence>
<dbReference type="Proteomes" id="UP000800303">
    <property type="component" value="Unassembled WGS sequence"/>
</dbReference>
<proteinExistence type="predicted"/>
<dbReference type="EMBL" id="JAAFGS010000003">
    <property type="protein sequence ID" value="NGZ75632.1"/>
    <property type="molecule type" value="Genomic_DNA"/>
</dbReference>
<dbReference type="Pfam" id="PF13673">
    <property type="entry name" value="Acetyltransf_10"/>
    <property type="match status" value="1"/>
</dbReference>
<feature type="domain" description="N-acetyltransferase" evidence="1">
    <location>
        <begin position="9"/>
        <end position="148"/>
    </location>
</feature>
<dbReference type="CDD" id="cd04301">
    <property type="entry name" value="NAT_SF"/>
    <property type="match status" value="1"/>
</dbReference>
<dbReference type="SUPFAM" id="SSF55729">
    <property type="entry name" value="Acyl-CoA N-acyltransferases (Nat)"/>
    <property type="match status" value="1"/>
</dbReference>
<dbReference type="InterPro" id="IPR000182">
    <property type="entry name" value="GNAT_dom"/>
</dbReference>
<organism evidence="2 3">
    <name type="scientific">Saccharibacillus alkalitolerans</name>
    <dbReference type="NCBI Taxonomy" id="2705290"/>
    <lineage>
        <taxon>Bacteria</taxon>
        <taxon>Bacillati</taxon>
        <taxon>Bacillota</taxon>
        <taxon>Bacilli</taxon>
        <taxon>Bacillales</taxon>
        <taxon>Paenibacillaceae</taxon>
        <taxon>Saccharibacillus</taxon>
    </lineage>
</organism>
<name>A0ABX0F4L9_9BACL</name>
<dbReference type="PROSITE" id="PS51186">
    <property type="entry name" value="GNAT"/>
    <property type="match status" value="1"/>
</dbReference>
<comment type="caution">
    <text evidence="2">The sequence shown here is derived from an EMBL/GenBank/DDBJ whole genome shotgun (WGS) entry which is preliminary data.</text>
</comment>
<sequence length="154" mass="17445">MQIIMCTEEHKDRLTEIWLMSIRRTLSDLDPGDVQFYARLFREEVLERLELYAVQSRFGGELTGFIAMNGSKVELLVVHPHYQGQGIADMLIGHVSLRGELAVDVGDQTPEVYDFYQRFGFIEAGRSEQDAHGRPGATVHLLRPQQLEPQTGAS</sequence>
<protein>
    <submittedName>
        <fullName evidence="2">GNAT family N-acetyltransferase</fullName>
    </submittedName>
</protein>
<evidence type="ECO:0000259" key="1">
    <source>
        <dbReference type="PROSITE" id="PS51186"/>
    </source>
</evidence>
<accession>A0ABX0F4L9</accession>
<gene>
    <name evidence="2" type="ORF">GYN08_09875</name>
</gene>
<keyword evidence="3" id="KW-1185">Reference proteome</keyword>
<reference evidence="2 3" key="1">
    <citation type="submission" date="2020-01" db="EMBL/GenBank/DDBJ databases">
        <title>Polyphasic characterisation and genomic insights into a novel alkali tolerant bacterium VR-M41.</title>
        <authorList>
            <person name="Vemuluri V.R."/>
        </authorList>
    </citation>
    <scope>NUCLEOTIDE SEQUENCE [LARGE SCALE GENOMIC DNA]</scope>
    <source>
        <strain evidence="2 3">VR-M41</strain>
    </source>
</reference>
<dbReference type="InterPro" id="IPR016181">
    <property type="entry name" value="Acyl_CoA_acyltransferase"/>
</dbReference>
<evidence type="ECO:0000313" key="3">
    <source>
        <dbReference type="Proteomes" id="UP000800303"/>
    </source>
</evidence>